<keyword evidence="3" id="KW-1185">Reference proteome</keyword>
<evidence type="ECO:0000256" key="1">
    <source>
        <dbReference type="SAM" id="MobiDB-lite"/>
    </source>
</evidence>
<evidence type="ECO:0000313" key="3">
    <source>
        <dbReference type="Proteomes" id="UP001303222"/>
    </source>
</evidence>
<reference evidence="2" key="2">
    <citation type="submission" date="2023-06" db="EMBL/GenBank/DDBJ databases">
        <authorList>
            <consortium name="Lawrence Berkeley National Laboratory"/>
            <person name="Mondo S.J."/>
            <person name="Hensen N."/>
            <person name="Bonometti L."/>
            <person name="Westerberg I."/>
            <person name="Brannstrom I.O."/>
            <person name="Guillou S."/>
            <person name="Cros-Aarteil S."/>
            <person name="Calhoun S."/>
            <person name="Haridas S."/>
            <person name="Kuo A."/>
            <person name="Pangilinan J."/>
            <person name="Riley R."/>
            <person name="Labutti K."/>
            <person name="Andreopoulos B."/>
            <person name="Lipzen A."/>
            <person name="Chen C."/>
            <person name="Yanf M."/>
            <person name="Daum C."/>
            <person name="Ng V."/>
            <person name="Clum A."/>
            <person name="Steindorff A."/>
            <person name="Ohm R."/>
            <person name="Martin F."/>
            <person name="Silar P."/>
            <person name="Natvig D."/>
            <person name="Lalanne C."/>
            <person name="Gautier V."/>
            <person name="Ament-Velasquez S.L."/>
            <person name="Kruys A."/>
            <person name="Hutchinson M.I."/>
            <person name="Powell A.J."/>
            <person name="Barry K."/>
            <person name="Miller A.N."/>
            <person name="Grigoriev I.V."/>
            <person name="Debuchy R."/>
            <person name="Gladieux P."/>
            <person name="Thoren M.H."/>
            <person name="Johannesson H."/>
        </authorList>
    </citation>
    <scope>NUCLEOTIDE SEQUENCE</scope>
    <source>
        <strain evidence="2">CBS 626.80</strain>
    </source>
</reference>
<dbReference type="Proteomes" id="UP001303222">
    <property type="component" value="Unassembled WGS sequence"/>
</dbReference>
<protein>
    <recommendedName>
        <fullName evidence="4">DRBM domain-containing protein</fullName>
    </recommendedName>
</protein>
<dbReference type="AlphaFoldDB" id="A0AAN6P450"/>
<evidence type="ECO:0008006" key="4">
    <source>
        <dbReference type="Google" id="ProtNLM"/>
    </source>
</evidence>
<reference evidence="2" key="1">
    <citation type="journal article" date="2023" name="Mol. Phylogenet. Evol.">
        <title>Genome-scale phylogeny and comparative genomics of the fungal order Sordariales.</title>
        <authorList>
            <person name="Hensen N."/>
            <person name="Bonometti L."/>
            <person name="Westerberg I."/>
            <person name="Brannstrom I.O."/>
            <person name="Guillou S."/>
            <person name="Cros-Aarteil S."/>
            <person name="Calhoun S."/>
            <person name="Haridas S."/>
            <person name="Kuo A."/>
            <person name="Mondo S."/>
            <person name="Pangilinan J."/>
            <person name="Riley R."/>
            <person name="LaButti K."/>
            <person name="Andreopoulos B."/>
            <person name="Lipzen A."/>
            <person name="Chen C."/>
            <person name="Yan M."/>
            <person name="Daum C."/>
            <person name="Ng V."/>
            <person name="Clum A."/>
            <person name="Steindorff A."/>
            <person name="Ohm R.A."/>
            <person name="Martin F."/>
            <person name="Silar P."/>
            <person name="Natvig D.O."/>
            <person name="Lalanne C."/>
            <person name="Gautier V."/>
            <person name="Ament-Velasquez S.L."/>
            <person name="Kruys A."/>
            <person name="Hutchinson M.I."/>
            <person name="Powell A.J."/>
            <person name="Barry K."/>
            <person name="Miller A.N."/>
            <person name="Grigoriev I.V."/>
            <person name="Debuchy R."/>
            <person name="Gladieux P."/>
            <person name="Hiltunen Thoren M."/>
            <person name="Johannesson H."/>
        </authorList>
    </citation>
    <scope>NUCLEOTIDE SEQUENCE</scope>
    <source>
        <strain evidence="2">CBS 626.80</strain>
    </source>
</reference>
<accession>A0AAN6P450</accession>
<name>A0AAN6P450_9PEZI</name>
<evidence type="ECO:0000313" key="2">
    <source>
        <dbReference type="EMBL" id="KAK3955268.1"/>
    </source>
</evidence>
<proteinExistence type="predicted"/>
<comment type="caution">
    <text evidence="2">The sequence shown here is derived from an EMBL/GenBank/DDBJ whole genome shotgun (WGS) entry which is preliminary data.</text>
</comment>
<gene>
    <name evidence="2" type="ORF">QBC32DRAFT_367891</name>
</gene>
<organism evidence="2 3">
    <name type="scientific">Pseudoneurospora amorphoporcata</name>
    <dbReference type="NCBI Taxonomy" id="241081"/>
    <lineage>
        <taxon>Eukaryota</taxon>
        <taxon>Fungi</taxon>
        <taxon>Dikarya</taxon>
        <taxon>Ascomycota</taxon>
        <taxon>Pezizomycotina</taxon>
        <taxon>Sordariomycetes</taxon>
        <taxon>Sordariomycetidae</taxon>
        <taxon>Sordariales</taxon>
        <taxon>Sordariaceae</taxon>
        <taxon>Pseudoneurospora</taxon>
    </lineage>
</organism>
<feature type="compositionally biased region" description="Polar residues" evidence="1">
    <location>
        <begin position="238"/>
        <end position="254"/>
    </location>
</feature>
<sequence>MSDSDSQSNKRKHLSTHSYPHRQEPPKRSRQGPNGATTRLFTTMATRQTNAAPVGAAIFDEPVSYLDLKAWIAEQEALPQPEPLNDVQKRAILDLKKSIVKKKQSFDIDEADWISLLMRYRDAHQAEGCTVEFNDNHQNQVGKVGFMCFVSLSVTSDWEPILFPSKENGLLVDSTTGAPYVPHFSKKKDAKRYAAKCAIEWLMYQRYMPSDCQNVTFKAKSGQSKQQPRVPGVVPSVITPQKTPTAPVNTNGLANGTGAVSAPISIPATPSPPANGESESNNGSNGASLNPDAVSNSENSLAPYLAKPPPPPPRRKVVDNLLDIDVHDDSISVHQRVSVMANRLGMNCPEVRVELIPDTQSMYRGRAIFPIEAGPIPEHVGRVDSGYMKQPTKEMVGEQVLEFLFQLEQIRLAELDSIIADD</sequence>
<feature type="region of interest" description="Disordered" evidence="1">
    <location>
        <begin position="1"/>
        <end position="36"/>
    </location>
</feature>
<feature type="region of interest" description="Disordered" evidence="1">
    <location>
        <begin position="219"/>
        <end position="315"/>
    </location>
</feature>
<feature type="compositionally biased region" description="Low complexity" evidence="1">
    <location>
        <begin position="261"/>
        <end position="288"/>
    </location>
</feature>
<dbReference type="EMBL" id="MU859078">
    <property type="protein sequence ID" value="KAK3955268.1"/>
    <property type="molecule type" value="Genomic_DNA"/>
</dbReference>